<organism evidence="1 2">
    <name type="scientific">Acorus calamus</name>
    <name type="common">Sweet flag</name>
    <dbReference type="NCBI Taxonomy" id="4465"/>
    <lineage>
        <taxon>Eukaryota</taxon>
        <taxon>Viridiplantae</taxon>
        <taxon>Streptophyta</taxon>
        <taxon>Embryophyta</taxon>
        <taxon>Tracheophyta</taxon>
        <taxon>Spermatophyta</taxon>
        <taxon>Magnoliopsida</taxon>
        <taxon>Liliopsida</taxon>
        <taxon>Acoraceae</taxon>
        <taxon>Acorus</taxon>
    </lineage>
</organism>
<comment type="caution">
    <text evidence="1">The sequence shown here is derived from an EMBL/GenBank/DDBJ whole genome shotgun (WGS) entry which is preliminary data.</text>
</comment>
<evidence type="ECO:0000313" key="2">
    <source>
        <dbReference type="Proteomes" id="UP001180020"/>
    </source>
</evidence>
<name>A0AAV9CY38_ACOCL</name>
<keyword evidence="2" id="KW-1185">Reference proteome</keyword>
<reference evidence="1" key="2">
    <citation type="submission" date="2023-06" db="EMBL/GenBank/DDBJ databases">
        <authorList>
            <person name="Ma L."/>
            <person name="Liu K.-W."/>
            <person name="Li Z."/>
            <person name="Hsiao Y.-Y."/>
            <person name="Qi Y."/>
            <person name="Fu T."/>
            <person name="Tang G."/>
            <person name="Zhang D."/>
            <person name="Sun W.-H."/>
            <person name="Liu D.-K."/>
            <person name="Li Y."/>
            <person name="Chen G.-Z."/>
            <person name="Liu X.-D."/>
            <person name="Liao X.-Y."/>
            <person name="Jiang Y.-T."/>
            <person name="Yu X."/>
            <person name="Hao Y."/>
            <person name="Huang J."/>
            <person name="Zhao X.-W."/>
            <person name="Ke S."/>
            <person name="Chen Y.-Y."/>
            <person name="Wu W.-L."/>
            <person name="Hsu J.-L."/>
            <person name="Lin Y.-F."/>
            <person name="Huang M.-D."/>
            <person name="Li C.-Y."/>
            <person name="Huang L."/>
            <person name="Wang Z.-W."/>
            <person name="Zhao X."/>
            <person name="Zhong W.-Y."/>
            <person name="Peng D.-H."/>
            <person name="Ahmad S."/>
            <person name="Lan S."/>
            <person name="Zhang J.-S."/>
            <person name="Tsai W.-C."/>
            <person name="Van De Peer Y."/>
            <person name="Liu Z.-J."/>
        </authorList>
    </citation>
    <scope>NUCLEOTIDE SEQUENCE</scope>
    <source>
        <strain evidence="1">CP</strain>
        <tissue evidence="1">Leaves</tissue>
    </source>
</reference>
<sequence length="54" mass="6377">MAMTRRIHPLCSLNPYQGSWTIKIIRTKMDEATSEREVWPVREGMQEAGNWRSK</sequence>
<evidence type="ECO:0000313" key="1">
    <source>
        <dbReference type="EMBL" id="KAK1293651.1"/>
    </source>
</evidence>
<proteinExistence type="predicted"/>
<dbReference type="EMBL" id="JAUJYO010000017">
    <property type="protein sequence ID" value="KAK1293651.1"/>
    <property type="molecule type" value="Genomic_DNA"/>
</dbReference>
<gene>
    <name evidence="1" type="ORF">QJS10_CPB17g00755</name>
</gene>
<dbReference type="AlphaFoldDB" id="A0AAV9CY38"/>
<accession>A0AAV9CY38</accession>
<reference evidence="1" key="1">
    <citation type="journal article" date="2023" name="Nat. Commun.">
        <title>Diploid and tetraploid genomes of Acorus and the evolution of monocots.</title>
        <authorList>
            <person name="Ma L."/>
            <person name="Liu K.W."/>
            <person name="Li Z."/>
            <person name="Hsiao Y.Y."/>
            <person name="Qi Y."/>
            <person name="Fu T."/>
            <person name="Tang G.D."/>
            <person name="Zhang D."/>
            <person name="Sun W.H."/>
            <person name="Liu D.K."/>
            <person name="Li Y."/>
            <person name="Chen G.Z."/>
            <person name="Liu X.D."/>
            <person name="Liao X.Y."/>
            <person name="Jiang Y.T."/>
            <person name="Yu X."/>
            <person name="Hao Y."/>
            <person name="Huang J."/>
            <person name="Zhao X.W."/>
            <person name="Ke S."/>
            <person name="Chen Y.Y."/>
            <person name="Wu W.L."/>
            <person name="Hsu J.L."/>
            <person name="Lin Y.F."/>
            <person name="Huang M.D."/>
            <person name="Li C.Y."/>
            <person name="Huang L."/>
            <person name="Wang Z.W."/>
            <person name="Zhao X."/>
            <person name="Zhong W.Y."/>
            <person name="Peng D.H."/>
            <person name="Ahmad S."/>
            <person name="Lan S."/>
            <person name="Zhang J.S."/>
            <person name="Tsai W.C."/>
            <person name="Van de Peer Y."/>
            <person name="Liu Z.J."/>
        </authorList>
    </citation>
    <scope>NUCLEOTIDE SEQUENCE</scope>
    <source>
        <strain evidence="1">CP</strain>
    </source>
</reference>
<protein>
    <submittedName>
        <fullName evidence="1">Uncharacterized protein</fullName>
    </submittedName>
</protein>
<dbReference type="Proteomes" id="UP001180020">
    <property type="component" value="Unassembled WGS sequence"/>
</dbReference>